<keyword evidence="4" id="KW-1185">Reference proteome</keyword>
<gene>
    <name evidence="3" type="ORF">P3T76_001752</name>
</gene>
<feature type="domain" description="Ubiquitin-protein ligase E3A N-terminal zinc-binding" evidence="2">
    <location>
        <begin position="10"/>
        <end position="59"/>
    </location>
</feature>
<dbReference type="Pfam" id="PF16558">
    <property type="entry name" value="AZUL"/>
    <property type="match status" value="1"/>
</dbReference>
<evidence type="ECO:0000313" key="3">
    <source>
        <dbReference type="EMBL" id="KAK1946199.1"/>
    </source>
</evidence>
<feature type="compositionally biased region" description="Polar residues" evidence="1">
    <location>
        <begin position="132"/>
        <end position="153"/>
    </location>
</feature>
<sequence length="260" mass="29291">MAPTSDYAYARQLVQAYFTMLTVGCQREDCTNVYCLSNFQRETLTTTEAAIKSIYFAVHAPVPLCFEFVLQHENNLVTAEPEDVKPDPEPQQAGEEDNQTQDTVDNLTDSIEEPQVTKEELHPETLEVETPTILQTEPFSVQTFSTDTSSSRKSTPRQRLSVAKQLDNGINKNQQLPVKRPTMVTRVVVQPKQKDPVESPPEDVSTPLEAVPQQPEHQQQSTKVSSPHKGAKRLISRPKEKLFDAIKRSFSWSKKAPLGR</sequence>
<evidence type="ECO:0000259" key="2">
    <source>
        <dbReference type="Pfam" id="PF16558"/>
    </source>
</evidence>
<dbReference type="Proteomes" id="UP001259832">
    <property type="component" value="Unassembled WGS sequence"/>
</dbReference>
<feature type="compositionally biased region" description="Basic and acidic residues" evidence="1">
    <location>
        <begin position="115"/>
        <end position="125"/>
    </location>
</feature>
<dbReference type="InterPro" id="IPR032353">
    <property type="entry name" value="AZUL"/>
</dbReference>
<dbReference type="Gene3D" id="6.10.130.10">
    <property type="entry name" value="Ubiquitin-protein ligase E3A, N-terminal zinc-binding domain (AZUL)"/>
    <property type="match status" value="1"/>
</dbReference>
<feature type="region of interest" description="Disordered" evidence="1">
    <location>
        <begin position="187"/>
        <end position="240"/>
    </location>
</feature>
<comment type="caution">
    <text evidence="3">The sequence shown here is derived from an EMBL/GenBank/DDBJ whole genome shotgun (WGS) entry which is preliminary data.</text>
</comment>
<proteinExistence type="predicted"/>
<evidence type="ECO:0000256" key="1">
    <source>
        <dbReference type="SAM" id="MobiDB-lite"/>
    </source>
</evidence>
<feature type="compositionally biased region" description="Polar residues" evidence="1">
    <location>
        <begin position="215"/>
        <end position="225"/>
    </location>
</feature>
<dbReference type="InterPro" id="IPR042556">
    <property type="entry name" value="AZUL_sf"/>
</dbReference>
<evidence type="ECO:0000313" key="4">
    <source>
        <dbReference type="Proteomes" id="UP001259832"/>
    </source>
</evidence>
<name>A0AAD9GW25_9STRA</name>
<dbReference type="EMBL" id="JASMQC010000003">
    <property type="protein sequence ID" value="KAK1946199.1"/>
    <property type="molecule type" value="Genomic_DNA"/>
</dbReference>
<accession>A0AAD9GW25</accession>
<dbReference type="AlphaFoldDB" id="A0AAD9GW25"/>
<feature type="region of interest" description="Disordered" evidence="1">
    <location>
        <begin position="79"/>
        <end position="175"/>
    </location>
</feature>
<reference evidence="3" key="1">
    <citation type="submission" date="2023-08" db="EMBL/GenBank/DDBJ databases">
        <title>Reference Genome Resource for the Citrus Pathogen Phytophthora citrophthora.</title>
        <authorList>
            <person name="Moller H."/>
            <person name="Coetzee B."/>
            <person name="Rose L.J."/>
            <person name="Van Niekerk J.M."/>
        </authorList>
    </citation>
    <scope>NUCLEOTIDE SEQUENCE</scope>
    <source>
        <strain evidence="3">STE-U-9442</strain>
    </source>
</reference>
<feature type="compositionally biased region" description="Polar residues" evidence="1">
    <location>
        <begin position="100"/>
        <end position="109"/>
    </location>
</feature>
<protein>
    <recommendedName>
        <fullName evidence="2">Ubiquitin-protein ligase E3A N-terminal zinc-binding domain-containing protein</fullName>
    </recommendedName>
</protein>
<organism evidence="3 4">
    <name type="scientific">Phytophthora citrophthora</name>
    <dbReference type="NCBI Taxonomy" id="4793"/>
    <lineage>
        <taxon>Eukaryota</taxon>
        <taxon>Sar</taxon>
        <taxon>Stramenopiles</taxon>
        <taxon>Oomycota</taxon>
        <taxon>Peronosporomycetes</taxon>
        <taxon>Peronosporales</taxon>
        <taxon>Peronosporaceae</taxon>
        <taxon>Phytophthora</taxon>
    </lineage>
</organism>